<protein>
    <submittedName>
        <fullName evidence="6">LysR family transcriptional regulator</fullName>
    </submittedName>
</protein>
<feature type="domain" description="HTH lysR-type" evidence="5">
    <location>
        <begin position="6"/>
        <end position="63"/>
    </location>
</feature>
<dbReference type="GO" id="GO:0043565">
    <property type="term" value="F:sequence-specific DNA binding"/>
    <property type="evidence" value="ECO:0007669"/>
    <property type="project" value="TreeGrafter"/>
</dbReference>
<dbReference type="Gene3D" id="1.10.10.10">
    <property type="entry name" value="Winged helix-like DNA-binding domain superfamily/Winged helix DNA-binding domain"/>
    <property type="match status" value="1"/>
</dbReference>
<dbReference type="InterPro" id="IPR036390">
    <property type="entry name" value="WH_DNA-bd_sf"/>
</dbReference>
<dbReference type="PANTHER" id="PTHR30537">
    <property type="entry name" value="HTH-TYPE TRANSCRIPTIONAL REGULATOR"/>
    <property type="match status" value="1"/>
</dbReference>
<keyword evidence="4" id="KW-0804">Transcription</keyword>
<dbReference type="OrthoDB" id="5526340at2"/>
<dbReference type="AlphaFoldDB" id="A0A3S0WRE3"/>
<evidence type="ECO:0000313" key="6">
    <source>
        <dbReference type="EMBL" id="RUL66613.1"/>
    </source>
</evidence>
<dbReference type="PRINTS" id="PR00039">
    <property type="entry name" value="HTHLYSR"/>
</dbReference>
<keyword evidence="2" id="KW-0805">Transcription regulation</keyword>
<dbReference type="Pfam" id="PF00126">
    <property type="entry name" value="HTH_1"/>
    <property type="match status" value="1"/>
</dbReference>
<sequence length="296" mass="32559">MSRELPSLNALRAFEATARLGSVSRAAEELHVTHGAISRQVRVLEEALDQPLFARHGRGIALTAAGEQLRDRVAGAFDQLRDGWAELQRSQAEGPFVLGCASSLLARWVIPRLDRLERDLPSLKLHLSPEEDPLAPQHAELDAALALRAAPWPTGWEVHELAPERIGPVVSPRYANLDRLLQDGESALRDEALLHTTSRPQAWPEWAELSGVSPASLHYGQGFTRLFYLLEAAVAGLGVAIAPAQLVQDDVKAGRLLAPWGFRQTQAQWILATPRRRSDHRVVALATWLRSALLDA</sequence>
<evidence type="ECO:0000256" key="3">
    <source>
        <dbReference type="ARBA" id="ARBA00023125"/>
    </source>
</evidence>
<evidence type="ECO:0000256" key="1">
    <source>
        <dbReference type="ARBA" id="ARBA00009437"/>
    </source>
</evidence>
<proteinExistence type="inferred from homology"/>
<dbReference type="SUPFAM" id="SSF53850">
    <property type="entry name" value="Periplasmic binding protein-like II"/>
    <property type="match status" value="1"/>
</dbReference>
<dbReference type="Pfam" id="PF03466">
    <property type="entry name" value="LysR_substrate"/>
    <property type="match status" value="1"/>
</dbReference>
<dbReference type="InterPro" id="IPR000847">
    <property type="entry name" value="LysR_HTH_N"/>
</dbReference>
<dbReference type="GO" id="GO:0003700">
    <property type="term" value="F:DNA-binding transcription factor activity"/>
    <property type="evidence" value="ECO:0007669"/>
    <property type="project" value="InterPro"/>
</dbReference>
<organism evidence="6 7">
    <name type="scientific">Dyella dinghuensis</name>
    <dbReference type="NCBI Taxonomy" id="1920169"/>
    <lineage>
        <taxon>Bacteria</taxon>
        <taxon>Pseudomonadati</taxon>
        <taxon>Pseudomonadota</taxon>
        <taxon>Gammaproteobacteria</taxon>
        <taxon>Lysobacterales</taxon>
        <taxon>Rhodanobacteraceae</taxon>
        <taxon>Dyella</taxon>
    </lineage>
</organism>
<dbReference type="InterPro" id="IPR058163">
    <property type="entry name" value="LysR-type_TF_proteobact-type"/>
</dbReference>
<dbReference type="PROSITE" id="PS50931">
    <property type="entry name" value="HTH_LYSR"/>
    <property type="match status" value="1"/>
</dbReference>
<comment type="similarity">
    <text evidence="1">Belongs to the LysR transcriptional regulatory family.</text>
</comment>
<gene>
    <name evidence="6" type="ORF">EKH79_01995</name>
</gene>
<reference evidence="6 7" key="1">
    <citation type="submission" date="2018-12" db="EMBL/GenBank/DDBJ databases">
        <title>Dyella dinghuensis sp. nov. DHOA06 and Dyella choica sp. nov. 4M-K27, isolated from forest soil.</title>
        <authorList>
            <person name="Qiu L.-H."/>
            <person name="Gao Z.-H."/>
        </authorList>
    </citation>
    <scope>NUCLEOTIDE SEQUENCE [LARGE SCALE GENOMIC DNA]</scope>
    <source>
        <strain evidence="6 7">DHOA06</strain>
    </source>
</reference>
<evidence type="ECO:0000313" key="7">
    <source>
        <dbReference type="Proteomes" id="UP000267077"/>
    </source>
</evidence>
<dbReference type="FunFam" id="3.40.190.10:FF:000017">
    <property type="entry name" value="Glycine cleavage system transcriptional activator"/>
    <property type="match status" value="1"/>
</dbReference>
<dbReference type="EMBL" id="RYZR01000002">
    <property type="protein sequence ID" value="RUL66613.1"/>
    <property type="molecule type" value="Genomic_DNA"/>
</dbReference>
<dbReference type="RefSeq" id="WP_126672111.1">
    <property type="nucleotide sequence ID" value="NZ_RYZR01000002.1"/>
</dbReference>
<name>A0A3S0WRE3_9GAMM</name>
<dbReference type="Gene3D" id="3.40.190.10">
    <property type="entry name" value="Periplasmic binding protein-like II"/>
    <property type="match status" value="2"/>
</dbReference>
<dbReference type="GO" id="GO:0006351">
    <property type="term" value="P:DNA-templated transcription"/>
    <property type="evidence" value="ECO:0007669"/>
    <property type="project" value="TreeGrafter"/>
</dbReference>
<dbReference type="PANTHER" id="PTHR30537:SF74">
    <property type="entry name" value="HTH-TYPE TRANSCRIPTIONAL REGULATOR TRPI"/>
    <property type="match status" value="1"/>
</dbReference>
<evidence type="ECO:0000256" key="2">
    <source>
        <dbReference type="ARBA" id="ARBA00023015"/>
    </source>
</evidence>
<keyword evidence="7" id="KW-1185">Reference proteome</keyword>
<dbReference type="InterPro" id="IPR036388">
    <property type="entry name" value="WH-like_DNA-bd_sf"/>
</dbReference>
<evidence type="ECO:0000259" key="5">
    <source>
        <dbReference type="PROSITE" id="PS50931"/>
    </source>
</evidence>
<evidence type="ECO:0000256" key="4">
    <source>
        <dbReference type="ARBA" id="ARBA00023163"/>
    </source>
</evidence>
<dbReference type="SUPFAM" id="SSF46785">
    <property type="entry name" value="Winged helix' DNA-binding domain"/>
    <property type="match status" value="1"/>
</dbReference>
<accession>A0A3S0WRE3</accession>
<dbReference type="Proteomes" id="UP000267077">
    <property type="component" value="Unassembled WGS sequence"/>
</dbReference>
<dbReference type="FunFam" id="1.10.10.10:FF:000001">
    <property type="entry name" value="LysR family transcriptional regulator"/>
    <property type="match status" value="1"/>
</dbReference>
<keyword evidence="3" id="KW-0238">DNA-binding</keyword>
<comment type="caution">
    <text evidence="6">The sequence shown here is derived from an EMBL/GenBank/DDBJ whole genome shotgun (WGS) entry which is preliminary data.</text>
</comment>
<dbReference type="InterPro" id="IPR005119">
    <property type="entry name" value="LysR_subst-bd"/>
</dbReference>